<keyword evidence="8 9" id="KW-0511">Multifunctional enzyme</keyword>
<evidence type="ECO:0000256" key="5">
    <source>
        <dbReference type="ARBA" id="ARBA00022857"/>
    </source>
</evidence>
<sequence>MAKVSGKEVAEAILSKLEKEIKEKNLKPGLAIILAGNDPSSRIYVRNKIKAADRVGVKANLYEFKEEELDKCIELLKGLNKDSNVHGVIIQHPVYTSWNYDELLSHLDPQKDVDGFLENSPYSGATAIAVWEMLTAFSFLEGFKTTESFLKEKKIAVLGRGRAAGGPIIKLLEEKGFYPEVIVRDTENPALKIKKADIVIGATGAKNILNKSNIKKGAYVVGVGLGKEIIEGKERIYGDINEEEVSKIAKFYNPNLGGIGPLTIVSLLENVLKSAQKASE</sequence>
<evidence type="ECO:0000256" key="8">
    <source>
        <dbReference type="ARBA" id="ARBA00023268"/>
    </source>
</evidence>
<keyword evidence="9" id="KW-0028">Amino-acid biosynthesis</keyword>
<protein>
    <recommendedName>
        <fullName evidence="9">Bifunctional protein FolD</fullName>
    </recommendedName>
    <domain>
        <recommendedName>
            <fullName evidence="9">Methylenetetrahydrofolate dehydrogenase</fullName>
            <ecNumber evidence="9">1.5.1.5</ecNumber>
        </recommendedName>
    </domain>
    <domain>
        <recommendedName>
            <fullName evidence="9">Methenyltetrahydrofolate cyclohydrolase</fullName>
            <ecNumber evidence="9">3.5.4.9</ecNumber>
        </recommendedName>
    </domain>
</protein>
<evidence type="ECO:0000259" key="11">
    <source>
        <dbReference type="Pfam" id="PF02882"/>
    </source>
</evidence>
<dbReference type="InterPro" id="IPR000672">
    <property type="entry name" value="THF_DH/CycHdrlase"/>
</dbReference>
<gene>
    <name evidence="9" type="primary">folD</name>
    <name evidence="12" type="ORF">A3C59_02235</name>
</gene>
<keyword evidence="9" id="KW-0368">Histidine biosynthesis</keyword>
<comment type="caution">
    <text evidence="9">Lacks conserved residue(s) required for the propagation of feature annotation.</text>
</comment>
<comment type="caution">
    <text evidence="12">The sequence shown here is derived from an EMBL/GenBank/DDBJ whole genome shotgun (WGS) entry which is preliminary data.</text>
</comment>
<keyword evidence="6 9" id="KW-0560">Oxidoreductase</keyword>
<reference evidence="12 13" key="1">
    <citation type="journal article" date="2016" name="Nat. Commun.">
        <title>Thousands of microbial genomes shed light on interconnected biogeochemical processes in an aquifer system.</title>
        <authorList>
            <person name="Anantharaman K."/>
            <person name="Brown C.T."/>
            <person name="Hug L.A."/>
            <person name="Sharon I."/>
            <person name="Castelle C.J."/>
            <person name="Probst A.J."/>
            <person name="Thomas B.C."/>
            <person name="Singh A."/>
            <person name="Wilkins M.J."/>
            <person name="Karaoz U."/>
            <person name="Brodie E.L."/>
            <person name="Williams K.H."/>
            <person name="Hubbard S.S."/>
            <person name="Banfield J.F."/>
        </authorList>
    </citation>
    <scope>NUCLEOTIDE SEQUENCE [LARGE SCALE GENOMIC DNA]</scope>
</reference>
<keyword evidence="4 9" id="KW-0378">Hydrolase</keyword>
<dbReference type="GO" id="GO:0000105">
    <property type="term" value="P:L-histidine biosynthetic process"/>
    <property type="evidence" value="ECO:0007669"/>
    <property type="project" value="UniProtKB-KW"/>
</dbReference>
<evidence type="ECO:0000256" key="3">
    <source>
        <dbReference type="ARBA" id="ARBA00022755"/>
    </source>
</evidence>
<evidence type="ECO:0000313" key="12">
    <source>
        <dbReference type="EMBL" id="OGE31436.1"/>
    </source>
</evidence>
<dbReference type="GO" id="GO:0004477">
    <property type="term" value="F:methenyltetrahydrofolate cyclohydrolase activity"/>
    <property type="evidence" value="ECO:0007669"/>
    <property type="project" value="UniProtKB-UniRule"/>
</dbReference>
<dbReference type="PANTHER" id="PTHR48099">
    <property type="entry name" value="C-1-TETRAHYDROFOLATE SYNTHASE, CYTOPLASMIC-RELATED"/>
    <property type="match status" value="1"/>
</dbReference>
<feature type="binding site" evidence="9">
    <location>
        <begin position="159"/>
        <end position="161"/>
    </location>
    <ligand>
        <name>NADP(+)</name>
        <dbReference type="ChEBI" id="CHEBI:58349"/>
    </ligand>
</feature>
<dbReference type="Pfam" id="PF00763">
    <property type="entry name" value="THF_DHG_CYH"/>
    <property type="match status" value="1"/>
</dbReference>
<dbReference type="PANTHER" id="PTHR48099:SF5">
    <property type="entry name" value="C-1-TETRAHYDROFOLATE SYNTHASE, CYTOPLASMIC"/>
    <property type="match status" value="1"/>
</dbReference>
<dbReference type="EC" id="1.5.1.5" evidence="9"/>
<evidence type="ECO:0000259" key="10">
    <source>
        <dbReference type="Pfam" id="PF00763"/>
    </source>
</evidence>
<dbReference type="GO" id="GO:0005829">
    <property type="term" value="C:cytosol"/>
    <property type="evidence" value="ECO:0007669"/>
    <property type="project" value="TreeGrafter"/>
</dbReference>
<evidence type="ECO:0000256" key="9">
    <source>
        <dbReference type="HAMAP-Rule" id="MF_01576"/>
    </source>
</evidence>
<evidence type="ECO:0000256" key="7">
    <source>
        <dbReference type="ARBA" id="ARBA00023167"/>
    </source>
</evidence>
<dbReference type="InterPro" id="IPR036291">
    <property type="entry name" value="NAD(P)-bd_dom_sf"/>
</dbReference>
<dbReference type="InterPro" id="IPR020630">
    <property type="entry name" value="THF_DH/CycHdrlase_cat_dom"/>
</dbReference>
<dbReference type="EMBL" id="MFCV01000039">
    <property type="protein sequence ID" value="OGE31436.1"/>
    <property type="molecule type" value="Genomic_DNA"/>
</dbReference>
<keyword evidence="5 9" id="KW-0521">NADP</keyword>
<dbReference type="InterPro" id="IPR020631">
    <property type="entry name" value="THF_DH/CycHdrlase_NAD-bd_dom"/>
</dbReference>
<feature type="domain" description="Tetrahydrofolate dehydrogenase/cyclohydrolase catalytic" evidence="10">
    <location>
        <begin position="5"/>
        <end position="114"/>
    </location>
</feature>
<evidence type="ECO:0000256" key="6">
    <source>
        <dbReference type="ARBA" id="ARBA00023002"/>
    </source>
</evidence>
<accession>A0A1F5JS57</accession>
<evidence type="ECO:0000313" key="13">
    <source>
        <dbReference type="Proteomes" id="UP000176902"/>
    </source>
</evidence>
<comment type="similarity">
    <text evidence="9">Belongs to the tetrahydrofolate dehydrogenase/cyclohydrolase family.</text>
</comment>
<dbReference type="Gene3D" id="3.40.50.720">
    <property type="entry name" value="NAD(P)-binding Rossmann-like Domain"/>
    <property type="match status" value="1"/>
</dbReference>
<dbReference type="Pfam" id="PF02882">
    <property type="entry name" value="THF_DHG_CYH_C"/>
    <property type="match status" value="1"/>
</dbReference>
<comment type="pathway">
    <text evidence="1 9">One-carbon metabolism; tetrahydrofolate interconversion.</text>
</comment>
<dbReference type="InterPro" id="IPR046346">
    <property type="entry name" value="Aminoacid_DH-like_N_sf"/>
</dbReference>
<evidence type="ECO:0000256" key="2">
    <source>
        <dbReference type="ARBA" id="ARBA00022563"/>
    </source>
</evidence>
<dbReference type="GO" id="GO:0035999">
    <property type="term" value="P:tetrahydrofolate interconversion"/>
    <property type="evidence" value="ECO:0007669"/>
    <property type="project" value="UniProtKB-UniRule"/>
</dbReference>
<proteinExistence type="inferred from homology"/>
<evidence type="ECO:0000256" key="1">
    <source>
        <dbReference type="ARBA" id="ARBA00004777"/>
    </source>
</evidence>
<dbReference type="Proteomes" id="UP000176902">
    <property type="component" value="Unassembled WGS sequence"/>
</dbReference>
<dbReference type="HAMAP" id="MF_01576">
    <property type="entry name" value="THF_DHG_CYH"/>
    <property type="match status" value="1"/>
</dbReference>
<comment type="catalytic activity">
    <reaction evidence="9">
        <text>(6R)-5,10-methenyltetrahydrofolate + H2O = (6R)-10-formyltetrahydrofolate + H(+)</text>
        <dbReference type="Rhea" id="RHEA:23700"/>
        <dbReference type="ChEBI" id="CHEBI:15377"/>
        <dbReference type="ChEBI" id="CHEBI:15378"/>
        <dbReference type="ChEBI" id="CHEBI:57455"/>
        <dbReference type="ChEBI" id="CHEBI:195366"/>
        <dbReference type="EC" id="3.5.4.9"/>
    </reaction>
</comment>
<keyword evidence="2 9" id="KW-0554">One-carbon metabolism</keyword>
<dbReference type="PRINTS" id="PR00085">
    <property type="entry name" value="THFDHDRGNASE"/>
</dbReference>
<keyword evidence="3 9" id="KW-0658">Purine biosynthesis</keyword>
<dbReference type="EC" id="3.5.4.9" evidence="9"/>
<dbReference type="GO" id="GO:0004488">
    <property type="term" value="F:methylenetetrahydrofolate dehydrogenase (NADP+) activity"/>
    <property type="evidence" value="ECO:0007669"/>
    <property type="project" value="UniProtKB-UniRule"/>
</dbReference>
<dbReference type="GO" id="GO:0009086">
    <property type="term" value="P:methionine biosynthetic process"/>
    <property type="evidence" value="ECO:0007669"/>
    <property type="project" value="UniProtKB-KW"/>
</dbReference>
<comment type="catalytic activity">
    <reaction evidence="9">
        <text>(6R)-5,10-methylene-5,6,7,8-tetrahydrofolate + NADP(+) = (6R)-5,10-methenyltetrahydrofolate + NADPH</text>
        <dbReference type="Rhea" id="RHEA:22812"/>
        <dbReference type="ChEBI" id="CHEBI:15636"/>
        <dbReference type="ChEBI" id="CHEBI:57455"/>
        <dbReference type="ChEBI" id="CHEBI:57783"/>
        <dbReference type="ChEBI" id="CHEBI:58349"/>
        <dbReference type="EC" id="1.5.1.5"/>
    </reaction>
</comment>
<name>A0A1F5JS57_9BACT</name>
<dbReference type="AlphaFoldDB" id="A0A1F5JS57"/>
<dbReference type="SUPFAM" id="SSF53223">
    <property type="entry name" value="Aminoacid dehydrogenase-like, N-terminal domain"/>
    <property type="match status" value="1"/>
</dbReference>
<comment type="subunit">
    <text evidence="9">Homodimer.</text>
</comment>
<dbReference type="GO" id="GO:0006164">
    <property type="term" value="P:purine nucleotide biosynthetic process"/>
    <property type="evidence" value="ECO:0007669"/>
    <property type="project" value="UniProtKB-KW"/>
</dbReference>
<evidence type="ECO:0000256" key="4">
    <source>
        <dbReference type="ARBA" id="ARBA00022801"/>
    </source>
</evidence>
<dbReference type="STRING" id="1797768.A3C59_02235"/>
<dbReference type="SUPFAM" id="SSF51735">
    <property type="entry name" value="NAD(P)-binding Rossmann-fold domains"/>
    <property type="match status" value="1"/>
</dbReference>
<dbReference type="UniPathway" id="UPA00193"/>
<keyword evidence="7 9" id="KW-0486">Methionine biosynthesis</keyword>
<feature type="domain" description="Tetrahydrofolate dehydrogenase/cyclohydrolase NAD(P)-binding" evidence="11">
    <location>
        <begin position="138"/>
        <end position="278"/>
    </location>
</feature>
<comment type="function">
    <text evidence="9">Catalyzes the oxidation of 5,10-methylenetetrahydrofolate to 5,10-methenyltetrahydrofolate and then the hydrolysis of 5,10-methenyltetrahydrofolate to 10-formyltetrahydrofolate.</text>
</comment>
<dbReference type="Gene3D" id="3.40.50.10860">
    <property type="entry name" value="Leucine Dehydrogenase, chain A, domain 1"/>
    <property type="match status" value="1"/>
</dbReference>
<organism evidence="12 13">
    <name type="scientific">Candidatus Daviesbacteria bacterium RIFCSPHIGHO2_02_FULL_36_13</name>
    <dbReference type="NCBI Taxonomy" id="1797768"/>
    <lineage>
        <taxon>Bacteria</taxon>
        <taxon>Candidatus Daviesiibacteriota</taxon>
    </lineage>
</organism>